<evidence type="ECO:0000256" key="8">
    <source>
        <dbReference type="PROSITE-ProRule" id="PRU00261"/>
    </source>
</evidence>
<evidence type="ECO:0000256" key="5">
    <source>
        <dbReference type="ARBA" id="ARBA00022801"/>
    </source>
</evidence>
<dbReference type="SUPFAM" id="SSF88713">
    <property type="entry name" value="Glycoside hydrolase/deacetylase"/>
    <property type="match status" value="1"/>
</dbReference>
<dbReference type="InterPro" id="IPR036861">
    <property type="entry name" value="Endochitinase-like_sf"/>
</dbReference>
<dbReference type="PROSITE" id="PS00026">
    <property type="entry name" value="CHIT_BIND_I_1"/>
    <property type="match status" value="1"/>
</dbReference>
<evidence type="ECO:0000256" key="4">
    <source>
        <dbReference type="ARBA" id="ARBA00022729"/>
    </source>
</evidence>
<dbReference type="PANTHER" id="PTHR46471">
    <property type="entry name" value="CHITIN DEACETYLASE"/>
    <property type="match status" value="1"/>
</dbReference>
<dbReference type="InterPro" id="IPR011330">
    <property type="entry name" value="Glyco_hydro/deAcase_b/a-brl"/>
</dbReference>
<dbReference type="GO" id="GO:0046872">
    <property type="term" value="F:metal ion binding"/>
    <property type="evidence" value="ECO:0007669"/>
    <property type="project" value="UniProtKB-KW"/>
</dbReference>
<evidence type="ECO:0000313" key="12">
    <source>
        <dbReference type="EMBL" id="KAJ8988571.1"/>
    </source>
</evidence>
<evidence type="ECO:0000256" key="3">
    <source>
        <dbReference type="ARBA" id="ARBA00022723"/>
    </source>
</evidence>
<evidence type="ECO:0000313" key="13">
    <source>
        <dbReference type="Proteomes" id="UP001161757"/>
    </source>
</evidence>
<dbReference type="InterPro" id="IPR001002">
    <property type="entry name" value="Chitin-bd_1"/>
</dbReference>
<keyword evidence="4 9" id="KW-0732">Signal</keyword>
<keyword evidence="2 8" id="KW-0147">Chitin-binding</keyword>
<feature type="disulfide bond" evidence="8">
    <location>
        <begin position="82"/>
        <end position="96"/>
    </location>
</feature>
<comment type="caution">
    <text evidence="12">The sequence shown here is derived from an EMBL/GenBank/DDBJ whole genome shotgun (WGS) entry which is preliminary data.</text>
</comment>
<dbReference type="GO" id="GO:0005975">
    <property type="term" value="P:carbohydrate metabolic process"/>
    <property type="evidence" value="ECO:0007669"/>
    <property type="project" value="InterPro"/>
</dbReference>
<dbReference type="AlphaFoldDB" id="A0AAN6EQQ8"/>
<keyword evidence="5" id="KW-0378">Hydrolase</keyword>
<sequence length="450" mass="49652">MHASFSFILLASGAFAFGQFPLPFYAPSRRPTTSAGPAATFWAAPCPVPAPPSLVARDGSNNPPDKTCGKNRGNRKCPYPECCSNAGFCGTGKEYCAVPNTCQSEFGRCDSDATPAGYNTSADDRSLTGDVAYGGIVSNCRLPKVIALTYDDGPSENTEELLDLLKEANAHATFFVSGNNNGKGAIDQTPRWTDAIKRMAEEGHQIASHGWSHADLDRTPSDGRKLEMVKNERALSNILNKYPTYMRPPYLRCNNETGCLRDMRALGYHVVSYSFDSTDWMHGNDLRAMTEAFDGVLQRVEPSEGRMLLIQHDTIRMSAIDLTKHVLERISQRGWRAVTVGECLGDEPDNWYRTPQWTSPSSTAEHGCLVSNAGLYERLDTFKTKEECFKSNIKCRRRVSGCMKSNIDDKTCGALRDICNAQSLFCAQCGRQEKNALACDIGYFNVFNGR</sequence>
<dbReference type="Pfam" id="PF00187">
    <property type="entry name" value="Chitin_bind_1"/>
    <property type="match status" value="1"/>
</dbReference>
<feature type="signal peptide" evidence="9">
    <location>
        <begin position="1"/>
        <end position="16"/>
    </location>
</feature>
<name>A0AAN6EQQ8_EXODE</name>
<accession>A0AAN6EQQ8</accession>
<feature type="chain" id="PRO_5043026605" description="Chitin deacetylase" evidence="9">
    <location>
        <begin position="17"/>
        <end position="450"/>
    </location>
</feature>
<dbReference type="Gene3D" id="3.30.60.10">
    <property type="entry name" value="Endochitinase-like"/>
    <property type="match status" value="1"/>
</dbReference>
<dbReference type="PANTHER" id="PTHR46471:SF4">
    <property type="entry name" value="CHITIN DEACETYLASE"/>
    <property type="match status" value="1"/>
</dbReference>
<feature type="disulfide bond" evidence="8">
    <location>
        <begin position="77"/>
        <end position="89"/>
    </location>
</feature>
<dbReference type="InterPro" id="IPR018371">
    <property type="entry name" value="Chitin-binding_1_CS"/>
</dbReference>
<dbReference type="GO" id="GO:0016810">
    <property type="term" value="F:hydrolase activity, acting on carbon-nitrogen (but not peptide) bonds"/>
    <property type="evidence" value="ECO:0007669"/>
    <property type="project" value="InterPro"/>
</dbReference>
<evidence type="ECO:0000256" key="1">
    <source>
        <dbReference type="ARBA" id="ARBA00001941"/>
    </source>
</evidence>
<evidence type="ECO:0000256" key="9">
    <source>
        <dbReference type="SAM" id="SignalP"/>
    </source>
</evidence>
<dbReference type="Pfam" id="PF01522">
    <property type="entry name" value="Polysacc_deac_1"/>
    <property type="match status" value="1"/>
</dbReference>
<comment type="caution">
    <text evidence="8">Lacks conserved residue(s) required for the propagation of feature annotation.</text>
</comment>
<feature type="domain" description="NodB homology" evidence="11">
    <location>
        <begin position="144"/>
        <end position="338"/>
    </location>
</feature>
<evidence type="ECO:0000259" key="10">
    <source>
        <dbReference type="PROSITE" id="PS50941"/>
    </source>
</evidence>
<evidence type="ECO:0000256" key="6">
    <source>
        <dbReference type="ARBA" id="ARBA00023277"/>
    </source>
</evidence>
<gene>
    <name evidence="12" type="ORF">HRR80_007592</name>
</gene>
<feature type="domain" description="Chitin-binding type-1" evidence="10">
    <location>
        <begin position="65"/>
        <end position="111"/>
    </location>
</feature>
<dbReference type="SUPFAM" id="SSF57016">
    <property type="entry name" value="Plant lectins/antimicrobial peptides"/>
    <property type="match status" value="1"/>
</dbReference>
<protein>
    <recommendedName>
        <fullName evidence="14">Chitin deacetylase</fullName>
    </recommendedName>
</protein>
<evidence type="ECO:0000259" key="11">
    <source>
        <dbReference type="PROSITE" id="PS51677"/>
    </source>
</evidence>
<keyword evidence="8" id="KW-1015">Disulfide bond</keyword>
<dbReference type="EMBL" id="JAJGCB010000018">
    <property type="protein sequence ID" value="KAJ8988571.1"/>
    <property type="molecule type" value="Genomic_DNA"/>
</dbReference>
<dbReference type="PROSITE" id="PS50941">
    <property type="entry name" value="CHIT_BIND_I_2"/>
    <property type="match status" value="1"/>
</dbReference>
<keyword evidence="3" id="KW-0479">Metal-binding</keyword>
<organism evidence="12 13">
    <name type="scientific">Exophiala dermatitidis</name>
    <name type="common">Black yeast-like fungus</name>
    <name type="synonym">Wangiella dermatitidis</name>
    <dbReference type="NCBI Taxonomy" id="5970"/>
    <lineage>
        <taxon>Eukaryota</taxon>
        <taxon>Fungi</taxon>
        <taxon>Dikarya</taxon>
        <taxon>Ascomycota</taxon>
        <taxon>Pezizomycotina</taxon>
        <taxon>Eurotiomycetes</taxon>
        <taxon>Chaetothyriomycetidae</taxon>
        <taxon>Chaetothyriales</taxon>
        <taxon>Herpotrichiellaceae</taxon>
        <taxon>Exophiala</taxon>
    </lineage>
</organism>
<evidence type="ECO:0008006" key="14">
    <source>
        <dbReference type="Google" id="ProtNLM"/>
    </source>
</evidence>
<feature type="disulfide bond" evidence="8">
    <location>
        <begin position="68"/>
        <end position="83"/>
    </location>
</feature>
<dbReference type="Gene3D" id="3.20.20.370">
    <property type="entry name" value="Glycoside hydrolase/deacetylase"/>
    <property type="match status" value="1"/>
</dbReference>
<comment type="cofactor">
    <cofactor evidence="1">
        <name>Co(2+)</name>
        <dbReference type="ChEBI" id="CHEBI:48828"/>
    </cofactor>
</comment>
<dbReference type="InterPro" id="IPR002509">
    <property type="entry name" value="NODB_dom"/>
</dbReference>
<evidence type="ECO:0000256" key="7">
    <source>
        <dbReference type="ARBA" id="ARBA00023285"/>
    </source>
</evidence>
<dbReference type="PROSITE" id="PS51677">
    <property type="entry name" value="NODB"/>
    <property type="match status" value="1"/>
</dbReference>
<proteinExistence type="predicted"/>
<keyword evidence="6" id="KW-0119">Carbohydrate metabolism</keyword>
<dbReference type="CDD" id="cd10951">
    <property type="entry name" value="CE4_ClCDA_like"/>
    <property type="match status" value="1"/>
</dbReference>
<dbReference type="Proteomes" id="UP001161757">
    <property type="component" value="Unassembled WGS sequence"/>
</dbReference>
<keyword evidence="7" id="KW-0170">Cobalt</keyword>
<dbReference type="GO" id="GO:0008061">
    <property type="term" value="F:chitin binding"/>
    <property type="evidence" value="ECO:0007669"/>
    <property type="project" value="UniProtKB-UniRule"/>
</dbReference>
<reference evidence="12" key="1">
    <citation type="submission" date="2023-01" db="EMBL/GenBank/DDBJ databases">
        <title>Exophiala dermititidis isolated from Cystic Fibrosis Patient.</title>
        <authorList>
            <person name="Kurbessoian T."/>
            <person name="Crocker A."/>
            <person name="Murante D."/>
            <person name="Hogan D.A."/>
            <person name="Stajich J.E."/>
        </authorList>
    </citation>
    <scope>NUCLEOTIDE SEQUENCE</scope>
    <source>
        <strain evidence="12">Ex8</strain>
    </source>
</reference>
<dbReference type="CDD" id="cd00035">
    <property type="entry name" value="ChtBD1"/>
    <property type="match status" value="1"/>
</dbReference>
<dbReference type="SMART" id="SM00270">
    <property type="entry name" value="ChtBD1"/>
    <property type="match status" value="1"/>
</dbReference>
<evidence type="ECO:0000256" key="2">
    <source>
        <dbReference type="ARBA" id="ARBA00022669"/>
    </source>
</evidence>